<reference evidence="2" key="1">
    <citation type="submission" date="2018-01" db="EMBL/GenBank/DDBJ databases">
        <authorList>
            <person name="Mao J.F."/>
        </authorList>
    </citation>
    <scope>NUCLEOTIDE SEQUENCE</scope>
    <source>
        <strain evidence="2">Huo1</strain>
        <tissue evidence="2">Leaf</tissue>
    </source>
</reference>
<reference evidence="2" key="2">
    <citation type="submission" date="2020-08" db="EMBL/GenBank/DDBJ databases">
        <title>Plant Genome Project.</title>
        <authorList>
            <person name="Zhang R.-G."/>
        </authorList>
    </citation>
    <scope>NUCLEOTIDE SEQUENCE</scope>
    <source>
        <strain evidence="2">Huo1</strain>
        <tissue evidence="2">Leaf</tissue>
    </source>
</reference>
<proteinExistence type="predicted"/>
<keyword evidence="3" id="KW-1185">Reference proteome</keyword>
<protein>
    <recommendedName>
        <fullName evidence="4">Regulator of rDNA transcription protein 15</fullName>
    </recommendedName>
</protein>
<organism evidence="2">
    <name type="scientific">Salvia splendens</name>
    <name type="common">Scarlet sage</name>
    <dbReference type="NCBI Taxonomy" id="180675"/>
    <lineage>
        <taxon>Eukaryota</taxon>
        <taxon>Viridiplantae</taxon>
        <taxon>Streptophyta</taxon>
        <taxon>Embryophyta</taxon>
        <taxon>Tracheophyta</taxon>
        <taxon>Spermatophyta</taxon>
        <taxon>Magnoliopsida</taxon>
        <taxon>eudicotyledons</taxon>
        <taxon>Gunneridae</taxon>
        <taxon>Pentapetalae</taxon>
        <taxon>asterids</taxon>
        <taxon>lamiids</taxon>
        <taxon>Lamiales</taxon>
        <taxon>Lamiaceae</taxon>
        <taxon>Nepetoideae</taxon>
        <taxon>Mentheae</taxon>
        <taxon>Salviinae</taxon>
        <taxon>Salvia</taxon>
        <taxon>Salvia subgen. Calosphace</taxon>
        <taxon>core Calosphace</taxon>
    </lineage>
</organism>
<name>A0A8X8XII1_SALSN</name>
<feature type="region of interest" description="Disordered" evidence="1">
    <location>
        <begin position="633"/>
        <end position="662"/>
    </location>
</feature>
<dbReference type="GO" id="GO:0043457">
    <property type="term" value="P:regulation of cellular respiration"/>
    <property type="evidence" value="ECO:0007669"/>
    <property type="project" value="InterPro"/>
</dbReference>
<evidence type="ECO:0000313" key="3">
    <source>
        <dbReference type="Proteomes" id="UP000298416"/>
    </source>
</evidence>
<comment type="caution">
    <text evidence="2">The sequence shown here is derived from an EMBL/GenBank/DDBJ whole genome shotgun (WGS) entry which is preliminary data.</text>
</comment>
<feature type="compositionally biased region" description="Basic and acidic residues" evidence="1">
    <location>
        <begin position="259"/>
        <end position="275"/>
    </location>
</feature>
<dbReference type="AlphaFoldDB" id="A0A8X8XII1"/>
<dbReference type="PANTHER" id="PTHR47188">
    <property type="entry name" value="PROTEIN TAR1"/>
    <property type="match status" value="1"/>
</dbReference>
<evidence type="ECO:0000313" key="2">
    <source>
        <dbReference type="EMBL" id="KAG6414460.1"/>
    </source>
</evidence>
<feature type="region of interest" description="Disordered" evidence="1">
    <location>
        <begin position="182"/>
        <end position="205"/>
    </location>
</feature>
<dbReference type="PANTHER" id="PTHR47188:SF1">
    <property type="entry name" value="PROTEIN TAR1"/>
    <property type="match status" value="1"/>
</dbReference>
<gene>
    <name evidence="2" type="ORF">SASPL_127185</name>
</gene>
<evidence type="ECO:0008006" key="4">
    <source>
        <dbReference type="Google" id="ProtNLM"/>
    </source>
</evidence>
<feature type="compositionally biased region" description="Basic and acidic residues" evidence="1">
    <location>
        <begin position="17"/>
        <end position="29"/>
    </location>
</feature>
<feature type="region of interest" description="Disordered" evidence="1">
    <location>
        <begin position="1"/>
        <end position="41"/>
    </location>
</feature>
<accession>A0A8X8XII1</accession>
<feature type="region of interest" description="Disordered" evidence="1">
    <location>
        <begin position="508"/>
        <end position="527"/>
    </location>
</feature>
<feature type="compositionally biased region" description="Polar residues" evidence="1">
    <location>
        <begin position="509"/>
        <end position="519"/>
    </location>
</feature>
<dbReference type="InterPro" id="IPR044792">
    <property type="entry name" value="TAR1"/>
</dbReference>
<dbReference type="EMBL" id="PNBA02000009">
    <property type="protein sequence ID" value="KAG6414460.1"/>
    <property type="molecule type" value="Genomic_DNA"/>
</dbReference>
<sequence length="1089" mass="119734">MPGEGPRRSRSQSVPRPARDDPLSPREQLEQFAGSRRVRDWDPPCPVLRANPFPEVTDPFCRLPLPTLFHRPEIRTDGRSARAHAQGFAATAAPSYSSEPGSCPDGRVSAQLGTVTRLPVHPASPVLLTKNGPLGALDSLARLNEAAAPSYLFKYRCGPPPEFPLASPRSGIVHHLSGPDRYAHSNPSQKIKVGRRCTPRGGSRLSASLRLTGQHREHAVAEARTRRALSATIAATAFHEHINCPGFGRRRNPRWSVPRVDRRTGSHRSSSDRDTSPAPIRFPPDNFKHSLTLFSKSFSSFPRGTCSLSVSRPYLALDGIYRPIGAAFPNNPTRRQRLVMRQGPGTTGLSPSPAPLSRGLEPGPSLRTLLQTTIRTVWPPDSQVGLFPVRSPLLRESLNDTATRRRKRLSVQPPLVVTRVAEVYHLGQPYAEANGRPISAPRPGYRRRVGGDAMRDAQADVPSAKWLRAQLAFKDSMVHGILQFTPSIAFRYVLHRCESRDIRCRESQHGVTRGSTPAGETSAGWGSPPSHAAGVKHVFAVCFAGIDNDPSAGSPTETLLRLLLPLNDKLFVFHKSKNFTSDYEIRMPTAVPVNHYSDPEGQPGITAAAGTRLALQWILVKGFRLYSFQLPDSRSPDQPGSIPHRRRHGLSRATGARPNTEPTVVRTNACLWSSEAAGLVPTSCTVVRTGKPKSDEQTLIPTIEEAWRRRRRCPSRDPTCPYTPNTTHAPPRTLCLRKYDSTSQPTMHGIYSSAAQTNDPKHAPLDTFSTHMSSAKDSTPPLDGNCTSRRPTWLFRREGLAYDTCPWGPKGPYCGSASGRRAHASLSSRDSDLEAFSHNPTHGSFAPLAFQPSAMTNSHVPYWWVNNPTLGEFCFTMIGRADIEGSKSNVAMNAWLPQASYPCGNFSDTSSFKFRRSKGSLGHAFTVRIRTGNQNQTSFYPSVLHEISVLVELILGHLRYLLTDVPPQPNSPPDNVFRPDQPTEASLGSKKRGDAPLPIHGISKITLKVVVFHFRLSAPTYPTPLKSFHKVGLESSSTGSSFPADSAKPVPLAVVSLDSRQGQWERAWRNQRGKKTLLSLTLVRLCEMT</sequence>
<feature type="region of interest" description="Disordered" evidence="1">
    <location>
        <begin position="249"/>
        <end position="283"/>
    </location>
</feature>
<dbReference type="Proteomes" id="UP000298416">
    <property type="component" value="Unassembled WGS sequence"/>
</dbReference>
<feature type="region of interest" description="Disordered" evidence="1">
    <location>
        <begin position="342"/>
        <end position="364"/>
    </location>
</feature>
<feature type="region of interest" description="Disordered" evidence="1">
    <location>
        <begin position="967"/>
        <end position="993"/>
    </location>
</feature>
<evidence type="ECO:0000256" key="1">
    <source>
        <dbReference type="SAM" id="MobiDB-lite"/>
    </source>
</evidence>